<accession>A0ABP8AZ49</accession>
<comment type="caution">
    <text evidence="2">The sequence shown here is derived from an EMBL/GenBank/DDBJ whole genome shotgun (WGS) entry which is preliminary data.</text>
</comment>
<dbReference type="Gene3D" id="3.40.50.880">
    <property type="match status" value="1"/>
</dbReference>
<dbReference type="EMBL" id="BAABBX010000016">
    <property type="protein sequence ID" value="GAA4194050.1"/>
    <property type="molecule type" value="Genomic_DNA"/>
</dbReference>
<protein>
    <submittedName>
        <fullName evidence="2">DJ-1/PfpI family protein</fullName>
    </submittedName>
</protein>
<evidence type="ECO:0000313" key="2">
    <source>
        <dbReference type="EMBL" id="GAA4194050.1"/>
    </source>
</evidence>
<dbReference type="InterPro" id="IPR002818">
    <property type="entry name" value="DJ-1/PfpI"/>
</dbReference>
<dbReference type="CDD" id="cd03139">
    <property type="entry name" value="GATase1_PfpI_2"/>
    <property type="match status" value="1"/>
</dbReference>
<evidence type="ECO:0000313" key="3">
    <source>
        <dbReference type="Proteomes" id="UP001500213"/>
    </source>
</evidence>
<reference evidence="3" key="1">
    <citation type="journal article" date="2019" name="Int. J. Syst. Evol. Microbiol.">
        <title>The Global Catalogue of Microorganisms (GCM) 10K type strain sequencing project: providing services to taxonomists for standard genome sequencing and annotation.</title>
        <authorList>
            <consortium name="The Broad Institute Genomics Platform"/>
            <consortium name="The Broad Institute Genome Sequencing Center for Infectious Disease"/>
            <person name="Wu L."/>
            <person name="Ma J."/>
        </authorList>
    </citation>
    <scope>NUCLEOTIDE SEQUENCE [LARGE SCALE GENOMIC DNA]</scope>
    <source>
        <strain evidence="3">JCM 17593</strain>
    </source>
</reference>
<dbReference type="InterPro" id="IPR029062">
    <property type="entry name" value="Class_I_gatase-like"/>
</dbReference>
<dbReference type="PANTHER" id="PTHR43130">
    <property type="entry name" value="ARAC-FAMILY TRANSCRIPTIONAL REGULATOR"/>
    <property type="match status" value="1"/>
</dbReference>
<dbReference type="SUPFAM" id="SSF52317">
    <property type="entry name" value="Class I glutamine amidotransferase-like"/>
    <property type="match status" value="1"/>
</dbReference>
<dbReference type="Proteomes" id="UP001500213">
    <property type="component" value="Unassembled WGS sequence"/>
</dbReference>
<evidence type="ECO:0000259" key="1">
    <source>
        <dbReference type="Pfam" id="PF01965"/>
    </source>
</evidence>
<proteinExistence type="predicted"/>
<keyword evidence="3" id="KW-1185">Reference proteome</keyword>
<gene>
    <name evidence="2" type="ORF">GCM10022288_28810</name>
</gene>
<name>A0ABP8AZ49_9MICO</name>
<feature type="domain" description="DJ-1/PfpI" evidence="1">
    <location>
        <begin position="6"/>
        <end position="175"/>
    </location>
</feature>
<dbReference type="Pfam" id="PF01965">
    <property type="entry name" value="DJ-1_PfpI"/>
    <property type="match status" value="1"/>
</dbReference>
<dbReference type="RefSeq" id="WP_344778091.1">
    <property type="nucleotide sequence ID" value="NZ_BAABBX010000016.1"/>
</dbReference>
<dbReference type="PANTHER" id="PTHR43130:SF3">
    <property type="entry name" value="HTH-TYPE TRANSCRIPTIONAL REGULATOR RV1931C"/>
    <property type="match status" value="1"/>
</dbReference>
<dbReference type="InterPro" id="IPR052158">
    <property type="entry name" value="INH-QAR"/>
</dbReference>
<organism evidence="2 3">
    <name type="scientific">Gryllotalpicola kribbensis</name>
    <dbReference type="NCBI Taxonomy" id="993084"/>
    <lineage>
        <taxon>Bacteria</taxon>
        <taxon>Bacillati</taxon>
        <taxon>Actinomycetota</taxon>
        <taxon>Actinomycetes</taxon>
        <taxon>Micrococcales</taxon>
        <taxon>Microbacteriaceae</taxon>
        <taxon>Gryllotalpicola</taxon>
    </lineage>
</organism>
<sequence>MPLPWSVQILAFDGMEVLDYAGPYEVFNVAGEVTDPSAFAVASVGVTPQPIGRGGFAVVPDFTLDDAPRADILVIPGGRGSRALQRDERVLAWLRERSADASLLLTVCTGALVAGSAGLLAGLEATTHHSAFDELQAASPTTTVVRGRRFVRSSDRIRTSAGVSAGTDLALAVVAELAGAEAHAAVVDEMEWMWQDRA</sequence>